<dbReference type="GO" id="GO:0005634">
    <property type="term" value="C:nucleus"/>
    <property type="evidence" value="ECO:0007669"/>
    <property type="project" value="UniProtKB-SubCell"/>
</dbReference>
<dbReference type="RefSeq" id="XP_020077461.1">
    <property type="nucleotide sequence ID" value="XM_020220737.1"/>
</dbReference>
<dbReference type="PANTHER" id="PTHR37534:SF49">
    <property type="entry name" value="LYSINE BIOSYNTHESIS REGULATORY PROTEIN LYS14"/>
    <property type="match status" value="1"/>
</dbReference>
<keyword evidence="2" id="KW-0539">Nucleus</keyword>
<dbReference type="InterPro" id="IPR001138">
    <property type="entry name" value="Zn2Cys6_DnaBD"/>
</dbReference>
<feature type="compositionally biased region" description="Polar residues" evidence="3">
    <location>
        <begin position="95"/>
        <end position="105"/>
    </location>
</feature>
<evidence type="ECO:0000256" key="3">
    <source>
        <dbReference type="SAM" id="MobiDB-lite"/>
    </source>
</evidence>
<reference evidence="6" key="1">
    <citation type="submission" date="2016-05" db="EMBL/GenBank/DDBJ databases">
        <title>Comparative genomics of biotechnologically important yeasts.</title>
        <authorList>
            <consortium name="DOE Joint Genome Institute"/>
            <person name="Riley R."/>
            <person name="Haridas S."/>
            <person name="Wolfe K.H."/>
            <person name="Lopes M.R."/>
            <person name="Hittinger C.T."/>
            <person name="Goker M."/>
            <person name="Salamov A."/>
            <person name="Wisecaver J."/>
            <person name="Long T.M."/>
            <person name="Aerts A.L."/>
            <person name="Barry K."/>
            <person name="Choi C."/>
            <person name="Clum A."/>
            <person name="Coughlan A.Y."/>
            <person name="Deshpande S."/>
            <person name="Douglass A.P."/>
            <person name="Hanson S.J."/>
            <person name="Klenk H.-P."/>
            <person name="Labutti K."/>
            <person name="Lapidus A."/>
            <person name="Lindquist E."/>
            <person name="Lipzen A."/>
            <person name="Meier-Kolthoff J.P."/>
            <person name="Ohm R.A."/>
            <person name="Otillar R.P."/>
            <person name="Pangilinan J."/>
            <person name="Peng Y."/>
            <person name="Rokas A."/>
            <person name="Rosa C.A."/>
            <person name="Scheuner C."/>
            <person name="Sibirny A.A."/>
            <person name="Slot J.C."/>
            <person name="Stielow J.B."/>
            <person name="Sun H."/>
            <person name="Kurtzman C.P."/>
            <person name="Blackwell M."/>
            <person name="Grigoriev I.V."/>
            <person name="Jeffries T.W."/>
        </authorList>
    </citation>
    <scope>NUCLEOTIDE SEQUENCE [LARGE SCALE GENOMIC DNA]</scope>
    <source>
        <strain evidence="6">NRRL Y-1933</strain>
    </source>
</reference>
<dbReference type="PROSITE" id="PS50048">
    <property type="entry name" value="ZN2_CY6_FUNGAL_2"/>
    <property type="match status" value="1"/>
</dbReference>
<accession>A0A1E4RMA2</accession>
<dbReference type="Proteomes" id="UP000095085">
    <property type="component" value="Unassembled WGS sequence"/>
</dbReference>
<dbReference type="Pfam" id="PF11951">
    <property type="entry name" value="Fungal_trans_2"/>
    <property type="match status" value="1"/>
</dbReference>
<dbReference type="OrthoDB" id="416217at2759"/>
<dbReference type="InterPro" id="IPR021858">
    <property type="entry name" value="Fun_TF"/>
</dbReference>
<protein>
    <recommendedName>
        <fullName evidence="4">Zn(2)-C6 fungal-type domain-containing protein</fullName>
    </recommendedName>
</protein>
<organism evidence="5 6">
    <name type="scientific">Hyphopichia burtonii NRRL Y-1933</name>
    <dbReference type="NCBI Taxonomy" id="984485"/>
    <lineage>
        <taxon>Eukaryota</taxon>
        <taxon>Fungi</taxon>
        <taxon>Dikarya</taxon>
        <taxon>Ascomycota</taxon>
        <taxon>Saccharomycotina</taxon>
        <taxon>Pichiomycetes</taxon>
        <taxon>Debaryomycetaceae</taxon>
        <taxon>Hyphopichia</taxon>
    </lineage>
</organism>
<feature type="compositionally biased region" description="Polar residues" evidence="3">
    <location>
        <begin position="1"/>
        <end position="28"/>
    </location>
</feature>
<proteinExistence type="predicted"/>
<dbReference type="Pfam" id="PF00172">
    <property type="entry name" value="Zn_clus"/>
    <property type="match status" value="1"/>
</dbReference>
<feature type="compositionally biased region" description="Basic and acidic residues" evidence="3">
    <location>
        <begin position="33"/>
        <end position="43"/>
    </location>
</feature>
<evidence type="ECO:0000259" key="4">
    <source>
        <dbReference type="PROSITE" id="PS50048"/>
    </source>
</evidence>
<gene>
    <name evidence="5" type="ORF">HYPBUDRAFT_151886</name>
</gene>
<comment type="subcellular location">
    <subcellularLocation>
        <location evidence="1">Nucleus</location>
    </subcellularLocation>
</comment>
<dbReference type="SUPFAM" id="SSF57701">
    <property type="entry name" value="Zn2/Cys6 DNA-binding domain"/>
    <property type="match status" value="1"/>
</dbReference>
<dbReference type="STRING" id="984485.A0A1E4RMA2"/>
<dbReference type="GO" id="GO:0000981">
    <property type="term" value="F:DNA-binding transcription factor activity, RNA polymerase II-specific"/>
    <property type="evidence" value="ECO:0007669"/>
    <property type="project" value="InterPro"/>
</dbReference>
<feature type="domain" description="Zn(2)-C6 fungal-type" evidence="4">
    <location>
        <begin position="54"/>
        <end position="84"/>
    </location>
</feature>
<dbReference type="PANTHER" id="PTHR37534">
    <property type="entry name" value="TRANSCRIPTIONAL ACTIVATOR PROTEIN UGA3"/>
    <property type="match status" value="1"/>
</dbReference>
<dbReference type="SMART" id="SM00066">
    <property type="entry name" value="GAL4"/>
    <property type="match status" value="1"/>
</dbReference>
<evidence type="ECO:0000313" key="6">
    <source>
        <dbReference type="Proteomes" id="UP000095085"/>
    </source>
</evidence>
<dbReference type="InterPro" id="IPR036864">
    <property type="entry name" value="Zn2-C6_fun-type_DNA-bd_sf"/>
</dbReference>
<dbReference type="GO" id="GO:0000976">
    <property type="term" value="F:transcription cis-regulatory region binding"/>
    <property type="evidence" value="ECO:0007669"/>
    <property type="project" value="TreeGrafter"/>
</dbReference>
<evidence type="ECO:0000313" key="5">
    <source>
        <dbReference type="EMBL" id="ODV68394.1"/>
    </source>
</evidence>
<name>A0A1E4RMA2_9ASCO</name>
<feature type="region of interest" description="Disordered" evidence="3">
    <location>
        <begin position="1"/>
        <end position="50"/>
    </location>
</feature>
<keyword evidence="6" id="KW-1185">Reference proteome</keyword>
<dbReference type="CDD" id="cd00067">
    <property type="entry name" value="GAL4"/>
    <property type="match status" value="1"/>
</dbReference>
<dbReference type="GO" id="GO:0045944">
    <property type="term" value="P:positive regulation of transcription by RNA polymerase II"/>
    <property type="evidence" value="ECO:0007669"/>
    <property type="project" value="TreeGrafter"/>
</dbReference>
<sequence length="940" mass="106180">MARKQSNTRSSRSTSKAVTSNNKSLSEESNYDNESKKLDGEKKVIKKRKYSRGGCNECRRRKIKCLEEKPECYNCTRLNKTCVYENKSRFKFSEVQPQDSTQDHSNNNHNNGNGEKFENKDIQIVKRNDDLDQFSKTNSPMSVSNMTSPPVIHASHSPLDRYMQQADIKGNEVEHDYSSETTPILPPPRGSGIPEMSFPSMTSLAFPSIRANSPAPPLTVPKSSFRNNITDIVSPNEPHSILQHGATGGADLINPELMKNKDMQNLFDEASLLVSDINHLVSVDLALQNHDLYTSDETMLRHHQRQIQPLTDSHNGNTPFMGITSDNASPTANSHRSSGSMSGSDTFERHNFQIDDFTDRINTHNQEDLNKSYNLQDRIVEEMKMSTSQLIEESIKHNNLVAPHITYLKTLLTTDLSYHLYPFASSVESNETVKLLLMYLKNCPYLLTSLLAILATFQFNKTGKKVHDLTRQKYISVCLRSLSDAFASNGASDRNSSHLINDIEKLLLTVLVLTSNFTASAHTQRDSILSSWKTHLRGAKDLLVNYSKISKSNDLNNQYMSGGLALAKIWFFAIESLAGLYTPLGGTLTKTKKNPSSSESSVKLIILTTDTEDDSENYNKIIFLDTGHFNPQSNPEYHDSLIHIGLQTSYPTQNLHLNAMFPDKKLVLDEFNLFVGYCMSYVYLIQELTNCLESLRNNPGKQLSNSRITKLMALVHDARQSQVAPQFKRKSYIIPRTSPAHPDYRLTLTKIVLPPAAYSKFNDPDGHTLYYSWFDFSHQLHVDSINLRILVTPGLLQLPNKHPLVKQLVRDIVESAFFIKGKDEYKDMYNQLKQQGKILTESTNFFLPTTLFDIRCIMTQSPFRICAGLVERDIDFEKIELFFLGLVKLGNGSSLAALDKVAHFKEKAKHRKERGLEDSSEEGEEAVKDIVGDMDAIPFA</sequence>
<dbReference type="GeneID" id="30995287"/>
<feature type="region of interest" description="Disordered" evidence="3">
    <location>
        <begin position="94"/>
        <end position="120"/>
    </location>
</feature>
<dbReference type="Gene3D" id="4.10.240.10">
    <property type="entry name" value="Zn(2)-C6 fungal-type DNA-binding domain"/>
    <property type="match status" value="1"/>
</dbReference>
<dbReference type="PROSITE" id="PS00463">
    <property type="entry name" value="ZN2_CY6_FUNGAL_1"/>
    <property type="match status" value="1"/>
</dbReference>
<evidence type="ECO:0000256" key="2">
    <source>
        <dbReference type="ARBA" id="ARBA00023242"/>
    </source>
</evidence>
<dbReference type="EMBL" id="KV454539">
    <property type="protein sequence ID" value="ODV68394.1"/>
    <property type="molecule type" value="Genomic_DNA"/>
</dbReference>
<dbReference type="AlphaFoldDB" id="A0A1E4RMA2"/>
<evidence type="ECO:0000256" key="1">
    <source>
        <dbReference type="ARBA" id="ARBA00004123"/>
    </source>
</evidence>
<feature type="region of interest" description="Disordered" evidence="3">
    <location>
        <begin position="912"/>
        <end position="940"/>
    </location>
</feature>
<dbReference type="GO" id="GO:0008270">
    <property type="term" value="F:zinc ion binding"/>
    <property type="evidence" value="ECO:0007669"/>
    <property type="project" value="InterPro"/>
</dbReference>